<proteinExistence type="predicted"/>
<evidence type="ECO:0000313" key="2">
    <source>
        <dbReference type="Proteomes" id="UP000029448"/>
    </source>
</evidence>
<keyword evidence="2" id="KW-1185">Reference proteome</keyword>
<dbReference type="STRING" id="104102.AtDm6_0277"/>
<dbReference type="AlphaFoldDB" id="A0A094YWE1"/>
<gene>
    <name evidence="1" type="ORF">AtDm6_0277</name>
</gene>
<comment type="caution">
    <text evidence="1">The sequence shown here is derived from an EMBL/GenBank/DDBJ whole genome shotgun (WGS) entry which is preliminary data.</text>
</comment>
<dbReference type="Proteomes" id="UP000029448">
    <property type="component" value="Unassembled WGS sequence"/>
</dbReference>
<accession>A0A094YWE1</accession>
<reference evidence="1 2" key="1">
    <citation type="submission" date="2014-06" db="EMBL/GenBank/DDBJ databases">
        <title>Functional and comparative genomic analyses of the Drosophila gut microbiota identify candidate symbiosis factors.</title>
        <authorList>
            <person name="Newell P.D."/>
            <person name="Chaston J.M."/>
            <person name="Douglas A.E."/>
        </authorList>
    </citation>
    <scope>NUCLEOTIDE SEQUENCE [LARGE SCALE GENOMIC DNA]</scope>
    <source>
        <strain evidence="1 2">DmCS_006</strain>
    </source>
</reference>
<sequence length="37" mass="3788">MKGFYTPFSSVFAKGGQGLSVLGADHGSEGRRVLSGS</sequence>
<name>A0A094YWE1_9PROT</name>
<evidence type="ECO:0000313" key="1">
    <source>
        <dbReference type="EMBL" id="KGB26285.1"/>
    </source>
</evidence>
<dbReference type="EMBL" id="JOKM01000012">
    <property type="protein sequence ID" value="KGB26285.1"/>
    <property type="molecule type" value="Genomic_DNA"/>
</dbReference>
<organism evidence="1 2">
    <name type="scientific">Acetobacter tropicalis</name>
    <dbReference type="NCBI Taxonomy" id="104102"/>
    <lineage>
        <taxon>Bacteria</taxon>
        <taxon>Pseudomonadati</taxon>
        <taxon>Pseudomonadota</taxon>
        <taxon>Alphaproteobacteria</taxon>
        <taxon>Acetobacterales</taxon>
        <taxon>Acetobacteraceae</taxon>
        <taxon>Acetobacter</taxon>
    </lineage>
</organism>
<protein>
    <submittedName>
        <fullName evidence="1">Uncharacterized protein</fullName>
    </submittedName>
</protein>